<feature type="non-terminal residue" evidence="1">
    <location>
        <position position="1"/>
    </location>
</feature>
<reference evidence="1" key="1">
    <citation type="submission" date="2021-06" db="EMBL/GenBank/DDBJ databases">
        <authorList>
            <person name="Kallberg Y."/>
            <person name="Tangrot J."/>
            <person name="Rosling A."/>
        </authorList>
    </citation>
    <scope>NUCLEOTIDE SEQUENCE</scope>
    <source>
        <strain evidence="1">MA461A</strain>
    </source>
</reference>
<evidence type="ECO:0000313" key="1">
    <source>
        <dbReference type="EMBL" id="CAG8844425.1"/>
    </source>
</evidence>
<comment type="caution">
    <text evidence="1">The sequence shown here is derived from an EMBL/GenBank/DDBJ whole genome shotgun (WGS) entry which is preliminary data.</text>
</comment>
<accession>A0ACA9SPC3</accession>
<gene>
    <name evidence="1" type="ORF">RPERSI_LOCUS33195</name>
</gene>
<dbReference type="Proteomes" id="UP000789920">
    <property type="component" value="Unassembled WGS sequence"/>
</dbReference>
<dbReference type="EMBL" id="CAJVQC010142615">
    <property type="protein sequence ID" value="CAG8844425.1"/>
    <property type="molecule type" value="Genomic_DNA"/>
</dbReference>
<keyword evidence="2" id="KW-1185">Reference proteome</keyword>
<protein>
    <submittedName>
        <fullName evidence="1">24363_t:CDS:1</fullName>
    </submittedName>
</protein>
<name>A0ACA9SPC3_9GLOM</name>
<feature type="non-terminal residue" evidence="1">
    <location>
        <position position="65"/>
    </location>
</feature>
<proteinExistence type="predicted"/>
<sequence length="65" mass="7839">NDSNFSKATNFRDKILHGPIYGTRQQHDYIIDTYFKYLTKLEKRLKESNNKEESDDEEKNAKKRK</sequence>
<evidence type="ECO:0000313" key="2">
    <source>
        <dbReference type="Proteomes" id="UP000789920"/>
    </source>
</evidence>
<organism evidence="1 2">
    <name type="scientific">Racocetra persica</name>
    <dbReference type="NCBI Taxonomy" id="160502"/>
    <lineage>
        <taxon>Eukaryota</taxon>
        <taxon>Fungi</taxon>
        <taxon>Fungi incertae sedis</taxon>
        <taxon>Mucoromycota</taxon>
        <taxon>Glomeromycotina</taxon>
        <taxon>Glomeromycetes</taxon>
        <taxon>Diversisporales</taxon>
        <taxon>Gigasporaceae</taxon>
        <taxon>Racocetra</taxon>
    </lineage>
</organism>